<feature type="signal peptide" evidence="7">
    <location>
        <begin position="1"/>
        <end position="43"/>
    </location>
</feature>
<gene>
    <name evidence="9" type="ORF">EQG79_27355</name>
</gene>
<dbReference type="Gene3D" id="2.40.170.20">
    <property type="entry name" value="TonB-dependent receptor, beta-barrel domain"/>
    <property type="match status" value="1"/>
</dbReference>
<evidence type="ECO:0000313" key="10">
    <source>
        <dbReference type="Proteomes" id="UP000290407"/>
    </source>
</evidence>
<keyword evidence="2" id="KW-0813">Transport</keyword>
<evidence type="ECO:0000256" key="5">
    <source>
        <dbReference type="ARBA" id="ARBA00023136"/>
    </source>
</evidence>
<sequence length="1149" mass="125150">MRFAELQTKSNTSMYRKLLQFRTAFPLFCSMLFALLSGSGVFAQGVTTSSISGAVTDANNEGLPGATVIAVHTPSGTQYGTTTNAQGQYTFPAVRIGGPYTLTFTYVGYQDNKVDNLYANLGSAANANVKLVEAGKQLSEVVVTSSRSAVINNNRTGAATGITNTQITTLPTLNRSFADFTRLDARANGLSFAGRNSGFNNFTVDGAIFNNAFGLSSTVGGQAGAQPISIDAIDQLQVAIAPYDVRQGAFTGAGINAVTRSGSNQIQGSVYYYVRDQSFVGKKLNGVEQPINAFNLNNVGFRLGGPIIKNKLFLFVNYERERRNDGVPGNWVASRPGLTGANVSRASAADLDRLSAFIQQQYGFNPGPYEGYTLPSNSDKGTARLDWNISQNHKLNVKYNFLTSYSDITPSTSGALAQGRGPNANALPYLASFYRINNNLQSVIGELNSTFGSKFANTFQIGYSAFRDFRETPYLPQDFPLVDIGNGAGQQLTAFGYEPFTFNNILNSNVFQISDNFSIFAGKHTFTLGTYNEFYSFRNGFAPNYQGQYQFASVDAFISNATQTPIAGGTAISQPTRFQIQYSALPGGAFPFADIKAAQYSVYAQDEYQAARNLKFTLGIRADVPTIPTEIQQNSNLAALSNFREGVRLNTSEFPKASVLFSPRLGFNWDVKDDKTTQVRGGAGIFTGRVPYVWISNQASNNGVLFGSSQINNPPATGDLARPFSPDVNRYRPANAAANTQYNIAITDPNFKFPQVFRANLGIDRNLGKGYILTLEGIYTKDLNAVYHQNVNLPNSTQNLRGPDGGDNRPIYYANNAAGFPAVAYNRIYGQNPTTGATLSGTAVSAANPNITDAILMRNTNQGYSYNLTAEIQKQFANGFYAKAAYSYTDSRSVNDGGSIAQSIWRDRSISGDPNANVLSYSSFLQPHRIIGVAAYRFDYLNKHAATTISLFYNGSSGNRYSYAYSGDLNGDAQLTNDLIFIPRTQADIQLRNITVGTGASATVYTADQQWADLNRFIDQDPYLSTRRGQYAERNGAQTPFVSRLDLKVLQEFSLNFGQTRHAFQVSLDVFNVGNLINSEWGNAQFATTATPINFVGYDNTGATATGRPVFQFPYFDSANRVPRTSTFQAGSAIANRWQAQLGLRYIFN</sequence>
<dbReference type="SUPFAM" id="SSF56935">
    <property type="entry name" value="Porins"/>
    <property type="match status" value="1"/>
</dbReference>
<dbReference type="GO" id="GO:0015344">
    <property type="term" value="F:siderophore uptake transmembrane transporter activity"/>
    <property type="evidence" value="ECO:0007669"/>
    <property type="project" value="TreeGrafter"/>
</dbReference>
<feature type="chain" id="PRO_5020577436" evidence="7">
    <location>
        <begin position="44"/>
        <end position="1149"/>
    </location>
</feature>
<proteinExistence type="predicted"/>
<dbReference type="GO" id="GO:0044718">
    <property type="term" value="P:siderophore transmembrane transport"/>
    <property type="evidence" value="ECO:0007669"/>
    <property type="project" value="TreeGrafter"/>
</dbReference>
<dbReference type="InterPro" id="IPR039426">
    <property type="entry name" value="TonB-dep_rcpt-like"/>
</dbReference>
<reference evidence="9 10" key="1">
    <citation type="submission" date="2019-01" db="EMBL/GenBank/DDBJ databases">
        <title>Spirosoma flava sp. nov., a propanil-degrading bacterium isolated from herbicide-contaminated soil.</title>
        <authorList>
            <person name="Zhang L."/>
            <person name="Jiang J.-D."/>
        </authorList>
    </citation>
    <scope>NUCLEOTIDE SEQUENCE [LARGE SCALE GENOMIC DNA]</scope>
    <source>
        <strain evidence="9 10">TY50</strain>
    </source>
</reference>
<keyword evidence="3" id="KW-1134">Transmembrane beta strand</keyword>
<keyword evidence="6" id="KW-0998">Cell outer membrane</keyword>
<evidence type="ECO:0000256" key="3">
    <source>
        <dbReference type="ARBA" id="ARBA00022452"/>
    </source>
</evidence>
<dbReference type="AlphaFoldDB" id="A0A4Q2UET3"/>
<name>A0A4Q2UET3_9BACT</name>
<organism evidence="9 10">
    <name type="scientific">Spirosoma sordidisoli</name>
    <dbReference type="NCBI Taxonomy" id="2502893"/>
    <lineage>
        <taxon>Bacteria</taxon>
        <taxon>Pseudomonadati</taxon>
        <taxon>Bacteroidota</taxon>
        <taxon>Cytophagia</taxon>
        <taxon>Cytophagales</taxon>
        <taxon>Cytophagaceae</taxon>
        <taxon>Spirosoma</taxon>
    </lineage>
</organism>
<evidence type="ECO:0000259" key="8">
    <source>
        <dbReference type="Pfam" id="PF25183"/>
    </source>
</evidence>
<evidence type="ECO:0000256" key="6">
    <source>
        <dbReference type="ARBA" id="ARBA00023237"/>
    </source>
</evidence>
<evidence type="ECO:0000313" key="9">
    <source>
        <dbReference type="EMBL" id="RYC66822.1"/>
    </source>
</evidence>
<keyword evidence="5" id="KW-0472">Membrane</keyword>
<dbReference type="Pfam" id="PF13620">
    <property type="entry name" value="CarboxypepD_reg"/>
    <property type="match status" value="1"/>
</dbReference>
<dbReference type="Proteomes" id="UP000290407">
    <property type="component" value="Unassembled WGS sequence"/>
</dbReference>
<evidence type="ECO:0000256" key="2">
    <source>
        <dbReference type="ARBA" id="ARBA00022448"/>
    </source>
</evidence>
<protein>
    <submittedName>
        <fullName evidence="9">TonB-dependent receptor</fullName>
    </submittedName>
</protein>
<evidence type="ECO:0000256" key="4">
    <source>
        <dbReference type="ARBA" id="ARBA00022692"/>
    </source>
</evidence>
<dbReference type="PANTHER" id="PTHR30069">
    <property type="entry name" value="TONB-DEPENDENT OUTER MEMBRANE RECEPTOR"/>
    <property type="match status" value="1"/>
</dbReference>
<dbReference type="Pfam" id="PF25183">
    <property type="entry name" value="OMP_b-brl_4"/>
    <property type="match status" value="1"/>
</dbReference>
<dbReference type="PANTHER" id="PTHR30069:SF46">
    <property type="entry name" value="OAR PROTEIN"/>
    <property type="match status" value="1"/>
</dbReference>
<evidence type="ECO:0000256" key="1">
    <source>
        <dbReference type="ARBA" id="ARBA00004571"/>
    </source>
</evidence>
<evidence type="ECO:0000256" key="7">
    <source>
        <dbReference type="SAM" id="SignalP"/>
    </source>
</evidence>
<dbReference type="InterPro" id="IPR008969">
    <property type="entry name" value="CarboxyPept-like_regulatory"/>
</dbReference>
<keyword evidence="7" id="KW-0732">Signal</keyword>
<dbReference type="GO" id="GO:0009279">
    <property type="term" value="C:cell outer membrane"/>
    <property type="evidence" value="ECO:0007669"/>
    <property type="project" value="UniProtKB-SubCell"/>
</dbReference>
<dbReference type="SUPFAM" id="SSF49464">
    <property type="entry name" value="Carboxypeptidase regulatory domain-like"/>
    <property type="match status" value="1"/>
</dbReference>
<feature type="domain" description="TonB-dependent transporter Oar-like beta-barrel" evidence="8">
    <location>
        <begin position="258"/>
        <end position="1089"/>
    </location>
</feature>
<dbReference type="Gene3D" id="2.60.40.1120">
    <property type="entry name" value="Carboxypeptidase-like, regulatory domain"/>
    <property type="match status" value="1"/>
</dbReference>
<keyword evidence="4" id="KW-0812">Transmembrane</keyword>
<keyword evidence="9" id="KW-0675">Receptor</keyword>
<comment type="caution">
    <text evidence="9">The sequence shown here is derived from an EMBL/GenBank/DDBJ whole genome shotgun (WGS) entry which is preliminary data.</text>
</comment>
<keyword evidence="10" id="KW-1185">Reference proteome</keyword>
<comment type="subcellular location">
    <subcellularLocation>
        <location evidence="1">Cell outer membrane</location>
        <topology evidence="1">Multi-pass membrane protein</topology>
    </subcellularLocation>
</comment>
<accession>A0A4Q2UET3</accession>
<dbReference type="InterPro" id="IPR057601">
    <property type="entry name" value="Oar-like_b-barrel"/>
</dbReference>
<dbReference type="InterPro" id="IPR036942">
    <property type="entry name" value="Beta-barrel_TonB_sf"/>
</dbReference>
<dbReference type="EMBL" id="SBLB01000011">
    <property type="protein sequence ID" value="RYC66822.1"/>
    <property type="molecule type" value="Genomic_DNA"/>
</dbReference>